<dbReference type="AlphaFoldDB" id="A0AA88R2Q5"/>
<organism evidence="4 5">
    <name type="scientific">Escallonia rubra</name>
    <dbReference type="NCBI Taxonomy" id="112253"/>
    <lineage>
        <taxon>Eukaryota</taxon>
        <taxon>Viridiplantae</taxon>
        <taxon>Streptophyta</taxon>
        <taxon>Embryophyta</taxon>
        <taxon>Tracheophyta</taxon>
        <taxon>Spermatophyta</taxon>
        <taxon>Magnoliopsida</taxon>
        <taxon>eudicotyledons</taxon>
        <taxon>Gunneridae</taxon>
        <taxon>Pentapetalae</taxon>
        <taxon>asterids</taxon>
        <taxon>campanulids</taxon>
        <taxon>Escalloniales</taxon>
        <taxon>Escalloniaceae</taxon>
        <taxon>Escallonia</taxon>
    </lineage>
</organism>
<evidence type="ECO:0000256" key="2">
    <source>
        <dbReference type="SAM" id="SignalP"/>
    </source>
</evidence>
<feature type="compositionally biased region" description="Basic and acidic residues" evidence="1">
    <location>
        <begin position="142"/>
        <end position="155"/>
    </location>
</feature>
<keyword evidence="2" id="KW-0732">Signal</keyword>
<feature type="compositionally biased region" description="Basic residues" evidence="1">
    <location>
        <begin position="117"/>
        <end position="127"/>
    </location>
</feature>
<evidence type="ECO:0000256" key="1">
    <source>
        <dbReference type="SAM" id="MobiDB-lite"/>
    </source>
</evidence>
<dbReference type="InterPro" id="IPR036249">
    <property type="entry name" value="Thioredoxin-like_sf"/>
</dbReference>
<feature type="signal peptide" evidence="2">
    <location>
        <begin position="1"/>
        <end position="20"/>
    </location>
</feature>
<evidence type="ECO:0000313" key="4">
    <source>
        <dbReference type="EMBL" id="KAK2981318.1"/>
    </source>
</evidence>
<dbReference type="CDD" id="cd02961">
    <property type="entry name" value="PDI_a_family"/>
    <property type="match status" value="1"/>
</dbReference>
<dbReference type="Gene3D" id="3.40.30.10">
    <property type="entry name" value="Glutaredoxin"/>
    <property type="match status" value="1"/>
</dbReference>
<feature type="chain" id="PRO_5041636413" description="Thioredoxin domain-containing protein" evidence="2">
    <location>
        <begin position="21"/>
        <end position="155"/>
    </location>
</feature>
<accession>A0AA88R2Q5</accession>
<comment type="caution">
    <text evidence="4">The sequence shown here is derived from an EMBL/GenBank/DDBJ whole genome shotgun (WGS) entry which is preliminary data.</text>
</comment>
<dbReference type="Pfam" id="PF00085">
    <property type="entry name" value="Thioredoxin"/>
    <property type="match status" value="1"/>
</dbReference>
<sequence length="155" mass="17707">MVFVVGSLLLMGGMVMLVDEYVGKDDVVFRWGTVVWGGVVFKEGNFSVFTEGKKYVVVKFYVPWCGHYKAMALEYAVAATEIHLQWVNIISKRVGAYKTGDEGRAETEMNEAVKNPPRVKIRIKRSSRRPEVNQVTKVSNSDQEREKERHKGYDQ</sequence>
<name>A0AA88R2Q5_9ASTE</name>
<evidence type="ECO:0000259" key="3">
    <source>
        <dbReference type="Pfam" id="PF00085"/>
    </source>
</evidence>
<evidence type="ECO:0000313" key="5">
    <source>
        <dbReference type="Proteomes" id="UP001187471"/>
    </source>
</evidence>
<keyword evidence="5" id="KW-1185">Reference proteome</keyword>
<feature type="domain" description="Thioredoxin" evidence="3">
    <location>
        <begin position="42"/>
        <end position="84"/>
    </location>
</feature>
<dbReference type="EMBL" id="JAVXUO010001545">
    <property type="protein sequence ID" value="KAK2981318.1"/>
    <property type="molecule type" value="Genomic_DNA"/>
</dbReference>
<protein>
    <recommendedName>
        <fullName evidence="3">Thioredoxin domain-containing protein</fullName>
    </recommendedName>
</protein>
<reference evidence="4" key="1">
    <citation type="submission" date="2022-12" db="EMBL/GenBank/DDBJ databases">
        <title>Draft genome assemblies for two species of Escallonia (Escalloniales).</title>
        <authorList>
            <person name="Chanderbali A."/>
            <person name="Dervinis C."/>
            <person name="Anghel I."/>
            <person name="Soltis D."/>
            <person name="Soltis P."/>
            <person name="Zapata F."/>
        </authorList>
    </citation>
    <scope>NUCLEOTIDE SEQUENCE</scope>
    <source>
        <strain evidence="4">UCBG92.1500</strain>
        <tissue evidence="4">Leaf</tissue>
    </source>
</reference>
<dbReference type="InterPro" id="IPR013766">
    <property type="entry name" value="Thioredoxin_domain"/>
</dbReference>
<proteinExistence type="predicted"/>
<dbReference type="SUPFAM" id="SSF52833">
    <property type="entry name" value="Thioredoxin-like"/>
    <property type="match status" value="1"/>
</dbReference>
<feature type="region of interest" description="Disordered" evidence="1">
    <location>
        <begin position="101"/>
        <end position="155"/>
    </location>
</feature>
<dbReference type="Proteomes" id="UP001187471">
    <property type="component" value="Unassembled WGS sequence"/>
</dbReference>
<gene>
    <name evidence="4" type="ORF">RJ640_007019</name>
</gene>